<dbReference type="PANTHER" id="PTHR30137">
    <property type="entry name" value="LUCIFERASE-LIKE MONOOXYGENASE"/>
    <property type="match status" value="1"/>
</dbReference>
<protein>
    <submittedName>
        <fullName evidence="2">Luciferase family oxidoreductase, group 1</fullName>
    </submittedName>
</protein>
<dbReference type="InterPro" id="IPR050766">
    <property type="entry name" value="Bact_Lucif_Oxidored"/>
</dbReference>
<reference evidence="3" key="1">
    <citation type="submission" date="2016-06" db="EMBL/GenBank/DDBJ databases">
        <authorList>
            <person name="Varghese N."/>
            <person name="Submissions Spin"/>
        </authorList>
    </citation>
    <scope>NUCLEOTIDE SEQUENCE [LARGE SCALE GENOMIC DNA]</scope>
    <source>
        <strain evidence="3">DSM 44100</strain>
    </source>
</reference>
<organism evidence="2 3">
    <name type="scientific">Micromonospora matsumotoense</name>
    <dbReference type="NCBI Taxonomy" id="121616"/>
    <lineage>
        <taxon>Bacteria</taxon>
        <taxon>Bacillati</taxon>
        <taxon>Actinomycetota</taxon>
        <taxon>Actinomycetes</taxon>
        <taxon>Micromonosporales</taxon>
        <taxon>Micromonosporaceae</taxon>
        <taxon>Micromonospora</taxon>
    </lineage>
</organism>
<dbReference type="PANTHER" id="PTHR30137:SF6">
    <property type="entry name" value="LUCIFERASE-LIKE MONOOXYGENASE"/>
    <property type="match status" value="1"/>
</dbReference>
<dbReference type="EMBL" id="FMCU01000002">
    <property type="protein sequence ID" value="SCE80158.1"/>
    <property type="molecule type" value="Genomic_DNA"/>
</dbReference>
<dbReference type="AlphaFoldDB" id="A0A1C4V7Z3"/>
<dbReference type="Pfam" id="PF00296">
    <property type="entry name" value="Bac_luciferase"/>
    <property type="match status" value="2"/>
</dbReference>
<dbReference type="Proteomes" id="UP000198797">
    <property type="component" value="Unassembled WGS sequence"/>
</dbReference>
<dbReference type="STRING" id="121616.GA0070216_102196"/>
<dbReference type="InterPro" id="IPR036661">
    <property type="entry name" value="Luciferase-like_sf"/>
</dbReference>
<sequence>MSPTALSVLDLSPVSAGGTVTDALRHTVDLARRVEQFGYRRYWLAEHHLAAGVASSAPTVLIGQVAAATSVLRVGSGAVQVGHRTALSVVEEFGTLAALHPGRIDLGIGRSGQRQAEAARERAAPTPAPTGARVVDGLLLPAPFSYAHLVGAPRYALATALLHQAGAQPPAFAGQLDDILALLRGDYRDADGLDAHAVPGEGADLQVWLLGSSGGESARLAGARGLPFAANYHVSPATVLDAAEAYRAAFRPSAALAEPYLVVSADVLVADTDAEARRLGSPYGSWVRSIRGGDGAIPYPSPEQAVTLPWTDADRQLVADRVDTRFVGAPETVAARLRTLRDVTGADELLITTITHDHADRVRSYQLLAKEWAQSGDTGRVR</sequence>
<accession>A0A1C4V7Z3</accession>
<dbReference type="OrthoDB" id="9780518at2"/>
<gene>
    <name evidence="2" type="ORF">GA0070216_102196</name>
</gene>
<keyword evidence="3" id="KW-1185">Reference proteome</keyword>
<name>A0A1C4V7Z3_9ACTN</name>
<dbReference type="Gene3D" id="3.20.20.30">
    <property type="entry name" value="Luciferase-like domain"/>
    <property type="match status" value="1"/>
</dbReference>
<dbReference type="GO" id="GO:0005829">
    <property type="term" value="C:cytosol"/>
    <property type="evidence" value="ECO:0007669"/>
    <property type="project" value="TreeGrafter"/>
</dbReference>
<feature type="domain" description="Luciferase-like" evidence="1">
    <location>
        <begin position="11"/>
        <end position="118"/>
    </location>
</feature>
<dbReference type="GO" id="GO:0016705">
    <property type="term" value="F:oxidoreductase activity, acting on paired donors, with incorporation or reduction of molecular oxygen"/>
    <property type="evidence" value="ECO:0007669"/>
    <property type="project" value="InterPro"/>
</dbReference>
<evidence type="ECO:0000313" key="2">
    <source>
        <dbReference type="EMBL" id="SCE80158.1"/>
    </source>
</evidence>
<dbReference type="SUPFAM" id="SSF51679">
    <property type="entry name" value="Bacterial luciferase-like"/>
    <property type="match status" value="1"/>
</dbReference>
<feature type="domain" description="Luciferase-like" evidence="1">
    <location>
        <begin position="184"/>
        <end position="343"/>
    </location>
</feature>
<evidence type="ECO:0000313" key="3">
    <source>
        <dbReference type="Proteomes" id="UP000198797"/>
    </source>
</evidence>
<dbReference type="RefSeq" id="WP_091239502.1">
    <property type="nucleotide sequence ID" value="NZ_FMCU01000002.1"/>
</dbReference>
<proteinExistence type="predicted"/>
<evidence type="ECO:0000259" key="1">
    <source>
        <dbReference type="Pfam" id="PF00296"/>
    </source>
</evidence>
<dbReference type="InterPro" id="IPR011251">
    <property type="entry name" value="Luciferase-like_dom"/>
</dbReference>
<dbReference type="CDD" id="cd00347">
    <property type="entry name" value="Flavin_utilizing_monoxygenases"/>
    <property type="match status" value="2"/>
</dbReference>